<feature type="signal peptide" evidence="1">
    <location>
        <begin position="1"/>
        <end position="33"/>
    </location>
</feature>
<dbReference type="Pfam" id="PF07589">
    <property type="entry name" value="PEP-CTERM"/>
    <property type="match status" value="1"/>
</dbReference>
<protein>
    <recommendedName>
        <fullName evidence="2">Ice-binding protein C-terminal domain-containing protein</fullName>
    </recommendedName>
</protein>
<dbReference type="Proteomes" id="UP000199600">
    <property type="component" value="Unassembled WGS sequence"/>
</dbReference>
<evidence type="ECO:0000313" key="4">
    <source>
        <dbReference type="Proteomes" id="UP000199600"/>
    </source>
</evidence>
<keyword evidence="1" id="KW-0732">Signal</keyword>
<organism evidence="3 4">
    <name type="scientific">Candidatus Propionivibrio aalborgensis</name>
    <dbReference type="NCBI Taxonomy" id="1860101"/>
    <lineage>
        <taxon>Bacteria</taxon>
        <taxon>Pseudomonadati</taxon>
        <taxon>Pseudomonadota</taxon>
        <taxon>Betaproteobacteria</taxon>
        <taxon>Rhodocyclales</taxon>
        <taxon>Rhodocyclaceae</taxon>
        <taxon>Propionivibrio</taxon>
    </lineage>
</organism>
<dbReference type="EMBL" id="FLQY01000057">
    <property type="protein sequence ID" value="SBT05348.1"/>
    <property type="molecule type" value="Genomic_DNA"/>
</dbReference>
<reference evidence="3 4" key="1">
    <citation type="submission" date="2016-06" db="EMBL/GenBank/DDBJ databases">
        <authorList>
            <person name="Kjaerup R.B."/>
            <person name="Dalgaard T.S."/>
            <person name="Juul-Madsen H.R."/>
        </authorList>
    </citation>
    <scope>NUCLEOTIDE SEQUENCE [LARGE SCALE GENOMIC DNA]</scope>
    <source>
        <strain evidence="3">2</strain>
    </source>
</reference>
<evidence type="ECO:0000259" key="2">
    <source>
        <dbReference type="Pfam" id="PF07589"/>
    </source>
</evidence>
<feature type="chain" id="PRO_5008381572" description="Ice-binding protein C-terminal domain-containing protein" evidence="1">
    <location>
        <begin position="34"/>
        <end position="805"/>
    </location>
</feature>
<evidence type="ECO:0000313" key="3">
    <source>
        <dbReference type="EMBL" id="SBT05348.1"/>
    </source>
</evidence>
<dbReference type="AlphaFoldDB" id="A0A1A8XN25"/>
<proteinExistence type="predicted"/>
<dbReference type="NCBIfam" id="TIGR02595">
    <property type="entry name" value="PEP_CTERM"/>
    <property type="match status" value="1"/>
</dbReference>
<evidence type="ECO:0000256" key="1">
    <source>
        <dbReference type="SAM" id="SignalP"/>
    </source>
</evidence>
<keyword evidence="4" id="KW-1185">Reference proteome</keyword>
<sequence>MNTCLSNARLTTCRPIRFAAGAALMVGSLAAHAIPVTWSGTTGDWFDPSQWNPTQVPTSGDIASVNNGGTANAAAGIAANRLFIGTLSGATPSATGSVVVSSGDVVTDIPVVGQTTTAGVGAVATGSLTISNGNLLPSGFFPFGVTVGQNVASDGIANGTINIANGSILLGNAASNPNLFIGMASGGATKSGSATGAVTAQAIDTSVNALRSVLIGRADNGGTANGTLSLTQGSGTLRVTDSFLVGSLSSQSGGSAIGVANLAGTQVDKVGASFGLFEIGSVDASQLVNNIGLGTANGQATIAGGSGYTTYRVGTIIGTVVNGSVQADGVLNVGSGGLVASSTSPGSLQIGVSQGVPNNNELIGLGGIATGTVKVTGGNVENFGDIRVGRAQGFGKGIGSLEVSGGDITMGSAATFEVGAARKATGAIVGTVAPMGKGEVVLRNSTLAFQPVGPTVPFTSLLSVGDANNIGLSVADASTVPVHADGKLTLDNVAVTGDPLLRVGNVFSSILDTAPTTALGVVEATGGSMALSNLFVGTGNGANGRIDVNETGVTIAEQFVVGLHTGSQGQATIANAAVTVGTNLGVGASNSPSSAPMSGKLSLQNSTMDVGGNAIIGPQYQGGAGVLELTDSTLRVHGAVMRVGQSSNNGTLFGDGAVSVERSLVDVDNLLRLDIGSSLNFAIDGLARVSEYGAFDVGTAELDGLLNIDLGLALFPLLGVVHFDLIVSSLLDGISGDFDVVNLTGLASGYAASYGVVVDQGVEIYRLSLTRGQVPEPGTLALLVLALLGMLSMQYRRGLRTVGAR</sequence>
<dbReference type="RefSeq" id="WP_186410132.1">
    <property type="nucleotide sequence ID" value="NZ_FLQY01000057.1"/>
</dbReference>
<gene>
    <name evidence="3" type="ORF">PROAA_150004</name>
</gene>
<name>A0A1A8XN25_9RHOO</name>
<feature type="domain" description="Ice-binding protein C-terminal" evidence="2">
    <location>
        <begin position="773"/>
        <end position="797"/>
    </location>
</feature>
<accession>A0A1A8XN25</accession>
<dbReference type="InterPro" id="IPR013424">
    <property type="entry name" value="Ice-binding_C"/>
</dbReference>